<evidence type="ECO:0000256" key="4">
    <source>
        <dbReference type="ARBA" id="ARBA00022989"/>
    </source>
</evidence>
<comment type="subcellular location">
    <subcellularLocation>
        <location evidence="1">Cell membrane</location>
        <topology evidence="1">Multi-pass membrane protein</topology>
    </subcellularLocation>
</comment>
<name>A0ABY1QAV4_9BACT</name>
<keyword evidence="2" id="KW-1003">Cell membrane</keyword>
<evidence type="ECO:0000256" key="2">
    <source>
        <dbReference type="ARBA" id="ARBA00022475"/>
    </source>
</evidence>
<dbReference type="EMBL" id="FXUG01000007">
    <property type="protein sequence ID" value="SMP62365.1"/>
    <property type="molecule type" value="Genomic_DNA"/>
</dbReference>
<dbReference type="InterPro" id="IPR045275">
    <property type="entry name" value="MscS_archaea/bacteria_type"/>
</dbReference>
<dbReference type="PANTHER" id="PTHR30221">
    <property type="entry name" value="SMALL-CONDUCTANCE MECHANOSENSITIVE CHANNEL"/>
    <property type="match status" value="1"/>
</dbReference>
<organism evidence="9 10">
    <name type="scientific">Neorhodopirellula lusitana</name>
    <dbReference type="NCBI Taxonomy" id="445327"/>
    <lineage>
        <taxon>Bacteria</taxon>
        <taxon>Pseudomonadati</taxon>
        <taxon>Planctomycetota</taxon>
        <taxon>Planctomycetia</taxon>
        <taxon>Pirellulales</taxon>
        <taxon>Pirellulaceae</taxon>
        <taxon>Neorhodopirellula</taxon>
    </lineage>
</organism>
<feature type="transmembrane region" description="Helical" evidence="7">
    <location>
        <begin position="72"/>
        <end position="93"/>
    </location>
</feature>
<dbReference type="Proteomes" id="UP001158067">
    <property type="component" value="Unassembled WGS sequence"/>
</dbReference>
<dbReference type="InterPro" id="IPR006685">
    <property type="entry name" value="MscS_channel_2nd"/>
</dbReference>
<feature type="region of interest" description="Disordered" evidence="6">
    <location>
        <begin position="310"/>
        <end position="353"/>
    </location>
</feature>
<keyword evidence="4 7" id="KW-1133">Transmembrane helix</keyword>
<keyword evidence="10" id="KW-1185">Reference proteome</keyword>
<dbReference type="Pfam" id="PF00924">
    <property type="entry name" value="MS_channel_2nd"/>
    <property type="match status" value="1"/>
</dbReference>
<dbReference type="SUPFAM" id="SSF82689">
    <property type="entry name" value="Mechanosensitive channel protein MscS (YggB), C-terminal domain"/>
    <property type="match status" value="1"/>
</dbReference>
<dbReference type="InterPro" id="IPR011066">
    <property type="entry name" value="MscS_channel_C_sf"/>
</dbReference>
<feature type="transmembrane region" description="Helical" evidence="7">
    <location>
        <begin position="46"/>
        <end position="66"/>
    </location>
</feature>
<evidence type="ECO:0000256" key="6">
    <source>
        <dbReference type="SAM" id="MobiDB-lite"/>
    </source>
</evidence>
<evidence type="ECO:0000313" key="10">
    <source>
        <dbReference type="Proteomes" id="UP001158067"/>
    </source>
</evidence>
<sequence>MVDAIVLFVPFLAVVISVSIMLGIADWLLIKRQPDIGKERLFSRQLIMLGLTVLGVLIAVLVLPISDSSRNQLIALIGILLSGIFAFSSTTATSNLMAGVLLRITSPFGTGDFIRVGEHFGRVSERGLFDTEIQTETRELISLPNNYLISHPVTTTRRSGTIVSAELSLGYDVDHRKIESLLVEAAKTCGLAEPFVHVLALGNFAVSYRVSGFLEEPKRLISIRSNLYGCVLDTLHGNEIEIVSPTFMNQRRIEADGRIIPTPDVATSLSVDPEFSVEDIAFDKAEKAERLEDDKLQLMEEIKKQEVLFKQATGDDEKKTAHEAIEQAQERLAALQESADPPGSESPRGGESK</sequence>
<dbReference type="InterPro" id="IPR010920">
    <property type="entry name" value="LSM_dom_sf"/>
</dbReference>
<dbReference type="PANTHER" id="PTHR30221:SF18">
    <property type="entry name" value="SLL0590 PROTEIN"/>
    <property type="match status" value="1"/>
</dbReference>
<keyword evidence="3 7" id="KW-0812">Transmembrane</keyword>
<keyword evidence="5 7" id="KW-0472">Membrane</keyword>
<feature type="transmembrane region" description="Helical" evidence="7">
    <location>
        <begin position="6"/>
        <end position="25"/>
    </location>
</feature>
<feature type="compositionally biased region" description="Basic and acidic residues" evidence="6">
    <location>
        <begin position="310"/>
        <end position="329"/>
    </location>
</feature>
<dbReference type="RefSeq" id="WP_283433360.1">
    <property type="nucleotide sequence ID" value="NZ_FXUG01000007.1"/>
</dbReference>
<dbReference type="InterPro" id="IPR023408">
    <property type="entry name" value="MscS_beta-dom_sf"/>
</dbReference>
<accession>A0ABY1QAV4</accession>
<evidence type="ECO:0000313" key="9">
    <source>
        <dbReference type="EMBL" id="SMP62365.1"/>
    </source>
</evidence>
<comment type="caution">
    <text evidence="9">The sequence shown here is derived from an EMBL/GenBank/DDBJ whole genome shotgun (WGS) entry which is preliminary data.</text>
</comment>
<evidence type="ECO:0000256" key="7">
    <source>
        <dbReference type="SAM" id="Phobius"/>
    </source>
</evidence>
<evidence type="ECO:0000259" key="8">
    <source>
        <dbReference type="Pfam" id="PF00924"/>
    </source>
</evidence>
<evidence type="ECO:0000256" key="1">
    <source>
        <dbReference type="ARBA" id="ARBA00004651"/>
    </source>
</evidence>
<dbReference type="SUPFAM" id="SSF50182">
    <property type="entry name" value="Sm-like ribonucleoproteins"/>
    <property type="match status" value="1"/>
</dbReference>
<reference evidence="9 10" key="1">
    <citation type="submission" date="2017-05" db="EMBL/GenBank/DDBJ databases">
        <authorList>
            <person name="Varghese N."/>
            <person name="Submissions S."/>
        </authorList>
    </citation>
    <scope>NUCLEOTIDE SEQUENCE [LARGE SCALE GENOMIC DNA]</scope>
    <source>
        <strain evidence="9 10">DSM 25457</strain>
    </source>
</reference>
<proteinExistence type="predicted"/>
<gene>
    <name evidence="9" type="ORF">SAMN06265222_107302</name>
</gene>
<evidence type="ECO:0000256" key="3">
    <source>
        <dbReference type="ARBA" id="ARBA00022692"/>
    </source>
</evidence>
<evidence type="ECO:0000256" key="5">
    <source>
        <dbReference type="ARBA" id="ARBA00023136"/>
    </source>
</evidence>
<feature type="domain" description="Mechanosensitive ion channel MscS" evidence="8">
    <location>
        <begin position="93"/>
        <end position="153"/>
    </location>
</feature>
<protein>
    <submittedName>
        <fullName evidence="9">Mechanosensitive ion channel</fullName>
    </submittedName>
</protein>
<dbReference type="Gene3D" id="2.30.30.60">
    <property type="match status" value="1"/>
</dbReference>